<evidence type="ECO:0000313" key="2">
    <source>
        <dbReference type="Proteomes" id="UP000245639"/>
    </source>
</evidence>
<accession>A0A2U1F7T6</accession>
<dbReference type="RefSeq" id="WP_116709449.1">
    <property type="nucleotide sequence ID" value="NZ_QEKW01000009.1"/>
</dbReference>
<name>A0A2U1F7T6_9PSEU</name>
<gene>
    <name evidence="1" type="ORF">C8D89_10992</name>
</gene>
<dbReference type="Proteomes" id="UP000245639">
    <property type="component" value="Unassembled WGS sequence"/>
</dbReference>
<dbReference type="OrthoDB" id="456100at2"/>
<reference evidence="1 2" key="1">
    <citation type="submission" date="2018-04" db="EMBL/GenBank/DDBJ databases">
        <title>Genomic Encyclopedia of Type Strains, Phase IV (KMG-IV): sequencing the most valuable type-strain genomes for metagenomic binning, comparative biology and taxonomic classification.</title>
        <authorList>
            <person name="Goeker M."/>
        </authorList>
    </citation>
    <scope>NUCLEOTIDE SEQUENCE [LARGE SCALE GENOMIC DNA]</scope>
    <source>
        <strain evidence="1 2">DSM 45771</strain>
    </source>
</reference>
<comment type="caution">
    <text evidence="1">The sequence shown here is derived from an EMBL/GenBank/DDBJ whole genome shotgun (WGS) entry which is preliminary data.</text>
</comment>
<proteinExistence type="predicted"/>
<protein>
    <submittedName>
        <fullName evidence="1">Uncharacterized protein</fullName>
    </submittedName>
</protein>
<organism evidence="1 2">
    <name type="scientific">Actinomycetospora cinnamomea</name>
    <dbReference type="NCBI Taxonomy" id="663609"/>
    <lineage>
        <taxon>Bacteria</taxon>
        <taxon>Bacillati</taxon>
        <taxon>Actinomycetota</taxon>
        <taxon>Actinomycetes</taxon>
        <taxon>Pseudonocardiales</taxon>
        <taxon>Pseudonocardiaceae</taxon>
        <taxon>Actinomycetospora</taxon>
    </lineage>
</organism>
<dbReference type="AlphaFoldDB" id="A0A2U1F7T6"/>
<keyword evidence="2" id="KW-1185">Reference proteome</keyword>
<dbReference type="EMBL" id="QEKW01000009">
    <property type="protein sequence ID" value="PVZ08209.1"/>
    <property type="molecule type" value="Genomic_DNA"/>
</dbReference>
<evidence type="ECO:0000313" key="1">
    <source>
        <dbReference type="EMBL" id="PVZ08209.1"/>
    </source>
</evidence>
<sequence>MTESNLWQAVCDARDAFVVARLRFLSGATDRVATLRAALSGQHRRLALETALALSDAERMELFEDLVDLASVGHSDIDAVRRAILSLPRAWVVASIERAAAPVLEAGDEEDYRRLLELYSELDADLTDRLVQLALAHSHPEVQAVGEDFRRRRE</sequence>